<dbReference type="InterPro" id="IPR035965">
    <property type="entry name" value="PAS-like_dom_sf"/>
</dbReference>
<dbReference type="InterPro" id="IPR009057">
    <property type="entry name" value="Homeodomain-like_sf"/>
</dbReference>
<feature type="domain" description="Sigma-54 factor interaction" evidence="3">
    <location>
        <begin position="270"/>
        <end position="489"/>
    </location>
</feature>
<dbReference type="CDD" id="cd00009">
    <property type="entry name" value="AAA"/>
    <property type="match status" value="1"/>
</dbReference>
<dbReference type="PANTHER" id="PTHR32071">
    <property type="entry name" value="TRANSCRIPTIONAL REGULATORY PROTEIN"/>
    <property type="match status" value="1"/>
</dbReference>
<name>A0ABT9CU27_9PSED</name>
<dbReference type="PROSITE" id="PS50045">
    <property type="entry name" value="SIGMA54_INTERACT_4"/>
    <property type="match status" value="1"/>
</dbReference>
<dbReference type="Gene3D" id="3.30.450.20">
    <property type="entry name" value="PAS domain"/>
    <property type="match status" value="1"/>
</dbReference>
<accession>A0ABT9CU27</accession>
<organism evidence="4 5">
    <name type="scientific">Pseudomonas serbiensis</name>
    <dbReference type="NCBI Taxonomy" id="3064350"/>
    <lineage>
        <taxon>Bacteria</taxon>
        <taxon>Pseudomonadati</taxon>
        <taxon>Pseudomonadota</taxon>
        <taxon>Gammaproteobacteria</taxon>
        <taxon>Pseudomonadales</taxon>
        <taxon>Pseudomonadaceae</taxon>
        <taxon>Pseudomonas</taxon>
    </lineage>
</organism>
<dbReference type="Gene3D" id="1.10.10.60">
    <property type="entry name" value="Homeodomain-like"/>
    <property type="match status" value="1"/>
</dbReference>
<dbReference type="SUPFAM" id="SSF55785">
    <property type="entry name" value="PYP-like sensor domain (PAS domain)"/>
    <property type="match status" value="1"/>
</dbReference>
<proteinExistence type="predicted"/>
<dbReference type="Proteomes" id="UP001223016">
    <property type="component" value="Unassembled WGS sequence"/>
</dbReference>
<dbReference type="Gene3D" id="1.10.8.60">
    <property type="match status" value="1"/>
</dbReference>
<dbReference type="RefSeq" id="WP_304575522.1">
    <property type="nucleotide sequence ID" value="NZ_JAUQOO010000016.1"/>
</dbReference>
<dbReference type="Pfam" id="PF02954">
    <property type="entry name" value="HTH_8"/>
    <property type="match status" value="1"/>
</dbReference>
<evidence type="ECO:0000256" key="2">
    <source>
        <dbReference type="ARBA" id="ARBA00022840"/>
    </source>
</evidence>
<evidence type="ECO:0000313" key="5">
    <source>
        <dbReference type="Proteomes" id="UP001223016"/>
    </source>
</evidence>
<sequence>MAGYEVGINGMRASRHGEPCDFDYELNLVWDVLVPVVGEYSFSLAIYDHNSSVVASRGLVYIPSVLPQDLKERSGVLPSDKSHAHLLYWKILPDQVDMFFVVSIKKDGRAQVDENILSVVGRIGVHFFGQNILLNKFSIFLRQSIRERDAVSGLIEDGLLVLDQSGFLKYINDAGKKILKIDDAKRQFRDLLGFEPVIGDVFKQKRGYVNKKVVILRGEDEIPLVDTAIPIADDDGRIVSVVNIFRRFSTAPTLPDPGLRRESGIGFDTLVGASTLFLSALDIAKHYAGLSEVVLISGEPGTGKSTFAQAIHGVDESTQKGMLVIDCPGLSVSDFKEKVLSYVIADDQTGRWEFHPDILQDAYNRTLFIDGVDVLPVSTQLYLVQALKAYGKTSGLKIVMATTDAMDVVLHEQRLHPKLLGILSRHNLELPPLRKRPKDVELYASFFWNEESTQGKRSAIPARLCKLLKKQDWKENISQLKRVVRKLVNAPRRFRSEEEYINEVNELVRQSAVSHQAIRPDFDQPLMHDAEKQAIFLALQAMNFNVSKAALALGISRPTLYSKMKKYEISA</sequence>
<keyword evidence="2" id="KW-0067">ATP-binding</keyword>
<evidence type="ECO:0000313" key="4">
    <source>
        <dbReference type="EMBL" id="MDO7929007.1"/>
    </source>
</evidence>
<dbReference type="EMBL" id="JAUQOO010000016">
    <property type="protein sequence ID" value="MDO7929007.1"/>
    <property type="molecule type" value="Genomic_DNA"/>
</dbReference>
<dbReference type="SUPFAM" id="SSF46689">
    <property type="entry name" value="Homeodomain-like"/>
    <property type="match status" value="1"/>
</dbReference>
<dbReference type="InterPro" id="IPR002197">
    <property type="entry name" value="HTH_Fis"/>
</dbReference>
<dbReference type="PRINTS" id="PR01590">
    <property type="entry name" value="HTHFIS"/>
</dbReference>
<dbReference type="Pfam" id="PF00158">
    <property type="entry name" value="Sigma54_activat"/>
    <property type="match status" value="1"/>
</dbReference>
<keyword evidence="1" id="KW-0547">Nucleotide-binding</keyword>
<keyword evidence="5" id="KW-1185">Reference proteome</keyword>
<dbReference type="SUPFAM" id="SSF52540">
    <property type="entry name" value="P-loop containing nucleoside triphosphate hydrolases"/>
    <property type="match status" value="1"/>
</dbReference>
<comment type="caution">
    <text evidence="4">The sequence shown here is derived from an EMBL/GenBank/DDBJ whole genome shotgun (WGS) entry which is preliminary data.</text>
</comment>
<dbReference type="InterPro" id="IPR027417">
    <property type="entry name" value="P-loop_NTPase"/>
</dbReference>
<reference evidence="4 5" key="1">
    <citation type="submission" date="2023-07" db="EMBL/GenBank/DDBJ databases">
        <title>Identification of four novel Pseudomonas species associated with bacterial leaf spot of cucurbits.</title>
        <authorList>
            <person name="Fullem K.R."/>
        </authorList>
    </citation>
    <scope>NUCLEOTIDE SEQUENCE [LARGE SCALE GENOMIC DNA]</scope>
    <source>
        <strain evidence="4 5">KFB 138</strain>
    </source>
</reference>
<evidence type="ECO:0000259" key="3">
    <source>
        <dbReference type="PROSITE" id="PS50045"/>
    </source>
</evidence>
<gene>
    <name evidence="4" type="ORF">Q6A51_19675</name>
</gene>
<dbReference type="InterPro" id="IPR002078">
    <property type="entry name" value="Sigma_54_int"/>
</dbReference>
<dbReference type="InterPro" id="IPR003593">
    <property type="entry name" value="AAA+_ATPase"/>
</dbReference>
<protein>
    <submittedName>
        <fullName evidence="4">Sigma 54-interacting transcriptional regulator</fullName>
    </submittedName>
</protein>
<dbReference type="SMART" id="SM00382">
    <property type="entry name" value="AAA"/>
    <property type="match status" value="1"/>
</dbReference>
<evidence type="ECO:0000256" key="1">
    <source>
        <dbReference type="ARBA" id="ARBA00022741"/>
    </source>
</evidence>
<dbReference type="Gene3D" id="3.40.50.300">
    <property type="entry name" value="P-loop containing nucleotide triphosphate hydrolases"/>
    <property type="match status" value="1"/>
</dbReference>